<dbReference type="InterPro" id="IPR045066">
    <property type="entry name" value="Beta_CA_cladeB"/>
</dbReference>
<feature type="binding site" evidence="12">
    <location>
        <position position="334"/>
    </location>
    <ligand>
        <name>Zn(2+)</name>
        <dbReference type="ChEBI" id="CHEBI:29105"/>
    </ligand>
</feature>
<dbReference type="PANTHER" id="PTHR11002:SF19">
    <property type="entry name" value="BETA CARBONIC ANHYDRASE 6, MITOCHONDRIAL"/>
    <property type="match status" value="1"/>
</dbReference>
<dbReference type="SMART" id="SM00353">
    <property type="entry name" value="HLH"/>
    <property type="match status" value="1"/>
</dbReference>
<evidence type="ECO:0000256" key="3">
    <source>
        <dbReference type="ARBA" id="ARBA00006217"/>
    </source>
</evidence>
<dbReference type="SUPFAM" id="SSF55021">
    <property type="entry name" value="ACT-like"/>
    <property type="match status" value="1"/>
</dbReference>
<dbReference type="FunFam" id="3.40.1050.10:FF:000003">
    <property type="entry name" value="Carbonic anhydrase"/>
    <property type="match status" value="1"/>
</dbReference>
<evidence type="ECO:0000313" key="14">
    <source>
        <dbReference type="EMBL" id="KAE8666764.1"/>
    </source>
</evidence>
<organism evidence="14 15">
    <name type="scientific">Hibiscus syriacus</name>
    <name type="common">Rose of Sharon</name>
    <dbReference type="NCBI Taxonomy" id="106335"/>
    <lineage>
        <taxon>Eukaryota</taxon>
        <taxon>Viridiplantae</taxon>
        <taxon>Streptophyta</taxon>
        <taxon>Embryophyta</taxon>
        <taxon>Tracheophyta</taxon>
        <taxon>Spermatophyta</taxon>
        <taxon>Magnoliopsida</taxon>
        <taxon>eudicotyledons</taxon>
        <taxon>Gunneridae</taxon>
        <taxon>Pentapetalae</taxon>
        <taxon>rosids</taxon>
        <taxon>malvids</taxon>
        <taxon>Malvales</taxon>
        <taxon>Malvaceae</taxon>
        <taxon>Malvoideae</taxon>
        <taxon>Hibiscus</taxon>
    </lineage>
</organism>
<keyword evidence="7" id="KW-0805">Transcription regulation</keyword>
<dbReference type="InterPro" id="IPR045865">
    <property type="entry name" value="ACT-like_dom_sf"/>
</dbReference>
<dbReference type="PROSITE" id="PS50888">
    <property type="entry name" value="BHLH"/>
    <property type="match status" value="1"/>
</dbReference>
<dbReference type="Pfam" id="PF00010">
    <property type="entry name" value="HLH"/>
    <property type="match status" value="1"/>
</dbReference>
<evidence type="ECO:0000256" key="9">
    <source>
        <dbReference type="ARBA" id="ARBA00023239"/>
    </source>
</evidence>
<evidence type="ECO:0000256" key="7">
    <source>
        <dbReference type="ARBA" id="ARBA00023015"/>
    </source>
</evidence>
<dbReference type="PROSITE" id="PS00705">
    <property type="entry name" value="PROK_CO2_ANHYDRASE_2"/>
    <property type="match status" value="1"/>
</dbReference>
<keyword evidence="6 12" id="KW-0862">Zinc</keyword>
<evidence type="ECO:0000256" key="12">
    <source>
        <dbReference type="PIRSR" id="PIRSR601765-1"/>
    </source>
</evidence>
<reference evidence="14" key="1">
    <citation type="submission" date="2019-09" db="EMBL/GenBank/DDBJ databases">
        <title>Draft genome information of white flower Hibiscus syriacus.</title>
        <authorList>
            <person name="Kim Y.-M."/>
        </authorList>
    </citation>
    <scope>NUCLEOTIDE SEQUENCE [LARGE SCALE GENOMIC DNA]</scope>
    <source>
        <strain evidence="14">YM2019G1</strain>
    </source>
</reference>
<comment type="subcellular location">
    <subcellularLocation>
        <location evidence="2">Nucleus</location>
    </subcellularLocation>
</comment>
<dbReference type="Proteomes" id="UP000436088">
    <property type="component" value="Unassembled WGS sequence"/>
</dbReference>
<keyword evidence="15" id="KW-1185">Reference proteome</keyword>
<dbReference type="SUPFAM" id="SSF47459">
    <property type="entry name" value="HLH, helix-loop-helix DNA-binding domain"/>
    <property type="match status" value="1"/>
</dbReference>
<dbReference type="Gene3D" id="3.30.70.260">
    <property type="match status" value="1"/>
</dbReference>
<dbReference type="GO" id="GO:0015976">
    <property type="term" value="P:carbon utilization"/>
    <property type="evidence" value="ECO:0007669"/>
    <property type="project" value="InterPro"/>
</dbReference>
<comment type="function">
    <text evidence="1">Reversible hydration of carbon dioxide.</text>
</comment>
<comment type="caution">
    <text evidence="14">The sequence shown here is derived from an EMBL/GenBank/DDBJ whole genome shotgun (WGS) entry which is preliminary data.</text>
</comment>
<evidence type="ECO:0000256" key="11">
    <source>
        <dbReference type="ARBA" id="ARBA00048348"/>
    </source>
</evidence>
<evidence type="ECO:0000256" key="4">
    <source>
        <dbReference type="ARBA" id="ARBA00012925"/>
    </source>
</evidence>
<dbReference type="GO" id="GO:0005634">
    <property type="term" value="C:nucleus"/>
    <property type="evidence" value="ECO:0007669"/>
    <property type="project" value="UniProtKB-SubCell"/>
</dbReference>
<dbReference type="AlphaFoldDB" id="A0A6A2Y9D7"/>
<dbReference type="GO" id="GO:0008270">
    <property type="term" value="F:zinc ion binding"/>
    <property type="evidence" value="ECO:0007669"/>
    <property type="project" value="InterPro"/>
</dbReference>
<dbReference type="GO" id="GO:0004089">
    <property type="term" value="F:carbonate dehydratase activity"/>
    <property type="evidence" value="ECO:0007669"/>
    <property type="project" value="UniProtKB-EC"/>
</dbReference>
<proteinExistence type="inferred from homology"/>
<keyword evidence="12" id="KW-0479">Metal-binding</keyword>
<dbReference type="Gene3D" id="3.40.1050.10">
    <property type="entry name" value="Carbonic anhydrase"/>
    <property type="match status" value="1"/>
</dbReference>
<evidence type="ECO:0000259" key="13">
    <source>
        <dbReference type="PROSITE" id="PS50888"/>
    </source>
</evidence>
<gene>
    <name evidence="14" type="ORF">F3Y22_tig00112491pilonHSYRG00226</name>
</gene>
<comment type="cofactor">
    <cofactor evidence="12">
        <name>Zn(2+)</name>
        <dbReference type="ChEBI" id="CHEBI:29105"/>
    </cofactor>
    <text evidence="12">Binds 1 zinc ion per subunit.</text>
</comment>
<feature type="domain" description="BHLH" evidence="13">
    <location>
        <begin position="35"/>
        <end position="84"/>
    </location>
</feature>
<evidence type="ECO:0000256" key="8">
    <source>
        <dbReference type="ARBA" id="ARBA00023163"/>
    </source>
</evidence>
<comment type="catalytic activity">
    <reaction evidence="11">
        <text>hydrogencarbonate + H(+) = CO2 + H2O</text>
        <dbReference type="Rhea" id="RHEA:10748"/>
        <dbReference type="ChEBI" id="CHEBI:15377"/>
        <dbReference type="ChEBI" id="CHEBI:15378"/>
        <dbReference type="ChEBI" id="CHEBI:16526"/>
        <dbReference type="ChEBI" id="CHEBI:17544"/>
        <dbReference type="EC" id="4.2.1.1"/>
    </reaction>
</comment>
<evidence type="ECO:0000313" key="15">
    <source>
        <dbReference type="Proteomes" id="UP000436088"/>
    </source>
</evidence>
<dbReference type="InterPro" id="IPR001765">
    <property type="entry name" value="Carbonic_anhydrase"/>
</dbReference>
<feature type="binding site" evidence="12">
    <location>
        <position position="336"/>
    </location>
    <ligand>
        <name>Zn(2+)</name>
        <dbReference type="ChEBI" id="CHEBI:29105"/>
    </ligand>
</feature>
<evidence type="ECO:0000256" key="2">
    <source>
        <dbReference type="ARBA" id="ARBA00004123"/>
    </source>
</evidence>
<dbReference type="CDD" id="cd00884">
    <property type="entry name" value="beta_CA_cladeB"/>
    <property type="match status" value="1"/>
</dbReference>
<dbReference type="InterPro" id="IPR015892">
    <property type="entry name" value="Carbonic_anhydrase_CS"/>
</dbReference>
<dbReference type="GO" id="GO:0046983">
    <property type="term" value="F:protein dimerization activity"/>
    <property type="evidence" value="ECO:0007669"/>
    <property type="project" value="InterPro"/>
</dbReference>
<protein>
    <recommendedName>
        <fullName evidence="4">carbonic anhydrase</fullName>
        <ecNumber evidence="4">4.2.1.1</ecNumber>
    </recommendedName>
</protein>
<comment type="similarity">
    <text evidence="3">Belongs to the beta-class carbonic anhydrase family.</text>
</comment>
<dbReference type="Pfam" id="PF00484">
    <property type="entry name" value="Pro_CA"/>
    <property type="match status" value="1"/>
</dbReference>
<accession>A0A6A2Y9D7</accession>
<dbReference type="PANTHER" id="PTHR11002">
    <property type="entry name" value="CARBONIC ANHYDRASE"/>
    <property type="match status" value="1"/>
</dbReference>
<dbReference type="SUPFAM" id="SSF53056">
    <property type="entry name" value="beta-carbonic anhydrase, cab"/>
    <property type="match status" value="1"/>
</dbReference>
<dbReference type="Gene3D" id="4.10.280.10">
    <property type="entry name" value="Helix-loop-helix DNA-binding domain"/>
    <property type="match status" value="1"/>
</dbReference>
<dbReference type="CDD" id="cd11455">
    <property type="entry name" value="bHLH_AtAIG1_like"/>
    <property type="match status" value="1"/>
</dbReference>
<dbReference type="SMART" id="SM00947">
    <property type="entry name" value="Pro_CA"/>
    <property type="match status" value="1"/>
</dbReference>
<dbReference type="EMBL" id="VEPZ02001593">
    <property type="protein sequence ID" value="KAE8666764.1"/>
    <property type="molecule type" value="Genomic_DNA"/>
</dbReference>
<feature type="binding site" evidence="12">
    <location>
        <position position="396"/>
    </location>
    <ligand>
        <name>Zn(2+)</name>
        <dbReference type="ChEBI" id="CHEBI:29105"/>
    </ligand>
</feature>
<keyword evidence="10" id="KW-0539">Nucleus</keyword>
<feature type="binding site" evidence="12">
    <location>
        <position position="393"/>
    </location>
    <ligand>
        <name>Zn(2+)</name>
        <dbReference type="ChEBI" id="CHEBI:29105"/>
    </ligand>
</feature>
<dbReference type="InterPro" id="IPR036874">
    <property type="entry name" value="Carbonic_anhydrase_sf"/>
</dbReference>
<sequence length="512" mass="57500">MFPLKSLCGVENDSPITLMEGDNSIKVLSERKSMEACKSHKEAERRRRQRINAHLSTLRSLVPNTTKTDKASLLAEVVHHVRELKRQVEDVVRVDRDGCCSGIQPELETSRPLPGECDEAALSFCDEEGKLLKATVCCEDRPGLNHDLSRVIRSVQAKVIGAEMTTVGGRTQSVVVMQWSGDEEQIGLLKRALKDVVENQVSRKSGYVANAKVGREMAWLIRFKARSLVSAIRPLRDALDSFHCSQSHFSDCSVRSFPRKWLVSGSSSSPEITRSSSVSALKASSNPLGLEEFPHVNDHEEKLNLFDELKQREELEHFQSLKEAQTPKFMVIACADSRVCPSTILGFRPGEAFMIRNVANLVPPLEKGPSETNAALEFAVKTLEVENILIIGHSCCGGIQTLMRMRDNGDSSFIKTWVTNGKIAKNRTESAANHLSFDQQCRLCEKESINRSLLNLLTYPWIEERVKKGLLFVHGGYYDFLNCTFEKWTLDFKGSSDEERGRILVKDQQLWC</sequence>
<keyword evidence="5" id="KW-0702">S-nitrosylation</keyword>
<evidence type="ECO:0000256" key="10">
    <source>
        <dbReference type="ARBA" id="ARBA00023242"/>
    </source>
</evidence>
<evidence type="ECO:0000256" key="1">
    <source>
        <dbReference type="ARBA" id="ARBA00002904"/>
    </source>
</evidence>
<name>A0A6A2Y9D7_HIBSY</name>
<keyword evidence="9" id="KW-0456">Lyase</keyword>
<keyword evidence="8" id="KW-0804">Transcription</keyword>
<dbReference type="InterPro" id="IPR036638">
    <property type="entry name" value="HLH_DNA-bd_sf"/>
</dbReference>
<dbReference type="EC" id="4.2.1.1" evidence="4"/>
<dbReference type="PROSITE" id="PS00704">
    <property type="entry name" value="PROK_CO2_ANHYDRASE_1"/>
    <property type="match status" value="1"/>
</dbReference>
<dbReference type="InterPro" id="IPR011598">
    <property type="entry name" value="bHLH_dom"/>
</dbReference>
<evidence type="ECO:0000256" key="6">
    <source>
        <dbReference type="ARBA" id="ARBA00022833"/>
    </source>
</evidence>
<evidence type="ECO:0000256" key="5">
    <source>
        <dbReference type="ARBA" id="ARBA00022799"/>
    </source>
</evidence>
<dbReference type="CDD" id="cd04873">
    <property type="entry name" value="ACT_UUR-ACR-like"/>
    <property type="match status" value="1"/>
</dbReference>